<evidence type="ECO:0000256" key="2">
    <source>
        <dbReference type="ARBA" id="ARBA00022598"/>
    </source>
</evidence>
<comment type="similarity">
    <text evidence="6">Belongs to the PurS family.</text>
</comment>
<keyword evidence="1 6" id="KW-0963">Cytoplasm</keyword>
<dbReference type="EMBL" id="CP037968">
    <property type="protein sequence ID" value="QYZ79673.1"/>
    <property type="molecule type" value="Genomic_DNA"/>
</dbReference>
<evidence type="ECO:0000313" key="7">
    <source>
        <dbReference type="EMBL" id="QYZ79673.1"/>
    </source>
</evidence>
<keyword evidence="3 6" id="KW-0547">Nucleotide-binding</keyword>
<evidence type="ECO:0000256" key="3">
    <source>
        <dbReference type="ARBA" id="ARBA00022741"/>
    </source>
</evidence>
<keyword evidence="2 6" id="KW-0436">Ligase</keyword>
<dbReference type="NCBIfam" id="NF004630">
    <property type="entry name" value="PRK05974.1"/>
    <property type="match status" value="1"/>
</dbReference>
<dbReference type="GO" id="GO:0004642">
    <property type="term" value="F:phosphoribosylformylglycinamidine synthase activity"/>
    <property type="evidence" value="ECO:0007669"/>
    <property type="project" value="UniProtKB-UniRule"/>
</dbReference>
<accession>A0A8G1A2T4</accession>
<keyword evidence="5 6" id="KW-0067">ATP-binding</keyword>
<comment type="subunit">
    <text evidence="6">Part of the FGAM synthase complex composed of 1 PurL, 1 PurQ and 2 PurS subunits.</text>
</comment>
<dbReference type="GO" id="GO:0005524">
    <property type="term" value="F:ATP binding"/>
    <property type="evidence" value="ECO:0007669"/>
    <property type="project" value="UniProtKB-UniRule"/>
</dbReference>
<evidence type="ECO:0000256" key="4">
    <source>
        <dbReference type="ARBA" id="ARBA00022755"/>
    </source>
</evidence>
<comment type="catalytic activity">
    <reaction evidence="6">
        <text>N(2)-formyl-N(1)-(5-phospho-beta-D-ribosyl)glycinamide + L-glutamine + ATP + H2O = 2-formamido-N(1)-(5-O-phospho-beta-D-ribosyl)acetamidine + L-glutamate + ADP + phosphate + H(+)</text>
        <dbReference type="Rhea" id="RHEA:17129"/>
        <dbReference type="ChEBI" id="CHEBI:15377"/>
        <dbReference type="ChEBI" id="CHEBI:15378"/>
        <dbReference type="ChEBI" id="CHEBI:29985"/>
        <dbReference type="ChEBI" id="CHEBI:30616"/>
        <dbReference type="ChEBI" id="CHEBI:43474"/>
        <dbReference type="ChEBI" id="CHEBI:58359"/>
        <dbReference type="ChEBI" id="CHEBI:147286"/>
        <dbReference type="ChEBI" id="CHEBI:147287"/>
        <dbReference type="ChEBI" id="CHEBI:456216"/>
        <dbReference type="EC" id="6.3.5.3"/>
    </reaction>
</comment>
<evidence type="ECO:0000313" key="8">
    <source>
        <dbReference type="Proteomes" id="UP000826709"/>
    </source>
</evidence>
<dbReference type="UniPathway" id="UPA00074">
    <property type="reaction ID" value="UER00128"/>
</dbReference>
<reference evidence="7" key="2">
    <citation type="submission" date="2019-03" db="EMBL/GenBank/DDBJ databases">
        <authorList>
            <person name="Chen S.-C."/>
            <person name="Wu S.-Y."/>
            <person name="Lai M.-C."/>
        </authorList>
    </citation>
    <scope>NUCLEOTIDE SEQUENCE</scope>
    <source>
        <strain evidence="7">ML15</strain>
    </source>
</reference>
<evidence type="ECO:0000256" key="6">
    <source>
        <dbReference type="HAMAP-Rule" id="MF_01926"/>
    </source>
</evidence>
<dbReference type="InterPro" id="IPR003850">
    <property type="entry name" value="PurS"/>
</dbReference>
<dbReference type="NCBIfam" id="TIGR00302">
    <property type="entry name" value="phosphoribosylformylglycinamidine synthase subunit PurS"/>
    <property type="match status" value="1"/>
</dbReference>
<dbReference type="Proteomes" id="UP000826709">
    <property type="component" value="Chromosome"/>
</dbReference>
<dbReference type="Gene3D" id="3.30.1280.10">
    <property type="entry name" value="Phosphoribosylformylglycinamidine synthase subunit PurS"/>
    <property type="match status" value="1"/>
</dbReference>
<reference evidence="7" key="1">
    <citation type="journal article" date="2005" name="Int. J. Syst. Evol. Microbiol.">
        <title>Methanofollis formosanus sp. nov., isolated from a fish pond.</title>
        <authorList>
            <person name="Wu S.Y."/>
            <person name="Chen S.C."/>
            <person name="Lai M.C."/>
        </authorList>
    </citation>
    <scope>NUCLEOTIDE SEQUENCE</scope>
    <source>
        <strain evidence="7">ML15</strain>
    </source>
</reference>
<dbReference type="GO" id="GO:0006189">
    <property type="term" value="P:'de novo' IMP biosynthetic process"/>
    <property type="evidence" value="ECO:0007669"/>
    <property type="project" value="UniProtKB-UniRule"/>
</dbReference>
<keyword evidence="4 6" id="KW-0658">Purine biosynthesis</keyword>
<comment type="subcellular location">
    <subcellularLocation>
        <location evidence="6">Cytoplasm</location>
    </subcellularLocation>
</comment>
<comment type="function">
    <text evidence="6">Part of the phosphoribosylformylglycinamidine synthase complex involved in the purines biosynthetic pathway. Catalyzes the ATP-dependent conversion of formylglycinamide ribonucleotide (FGAR) and glutamine to yield formylglycinamidine ribonucleotide (FGAM) and glutamate. The FGAM synthase complex is composed of three subunits. PurQ produces an ammonia molecule by converting glutamine to glutamate. PurL transfers the ammonia molecule to FGAR to form FGAM in an ATP-dependent manner. PurS interacts with PurQ and PurL and is thought to assist in the transfer of the ammonia molecule from PurQ to PurL.</text>
</comment>
<dbReference type="HAMAP" id="MF_01926">
    <property type="entry name" value="PurS"/>
    <property type="match status" value="1"/>
</dbReference>
<evidence type="ECO:0000256" key="5">
    <source>
        <dbReference type="ARBA" id="ARBA00022840"/>
    </source>
</evidence>
<dbReference type="RefSeq" id="WP_220680981.1">
    <property type="nucleotide sequence ID" value="NZ_CP037968.1"/>
</dbReference>
<name>A0A8G1A2T4_9EURY</name>
<dbReference type="PANTHER" id="PTHR34696:SF1">
    <property type="entry name" value="PHOSPHORIBOSYLFORMYLGLYCINAMIDINE SYNTHASE SUBUNIT PURS"/>
    <property type="match status" value="1"/>
</dbReference>
<dbReference type="SUPFAM" id="SSF82697">
    <property type="entry name" value="PurS-like"/>
    <property type="match status" value="1"/>
</dbReference>
<dbReference type="KEGG" id="mfk:E2N92_09630"/>
<proteinExistence type="inferred from homology"/>
<sequence length="81" mass="8870">MKFTAKVTIGLKEGMLDPEARAIQHALANIGFATEGLSTARVFTITLEAEDRAAAEAQVEQMCERLLANPVIHRYEVEVLA</sequence>
<dbReference type="PANTHER" id="PTHR34696">
    <property type="entry name" value="PHOSPHORIBOSYLFORMYLGLYCINAMIDINE SYNTHASE SUBUNIT PURS"/>
    <property type="match status" value="1"/>
</dbReference>
<dbReference type="InterPro" id="IPR036604">
    <property type="entry name" value="PurS-like_sf"/>
</dbReference>
<dbReference type="AlphaFoldDB" id="A0A8G1A2T4"/>
<dbReference type="GO" id="GO:0005737">
    <property type="term" value="C:cytoplasm"/>
    <property type="evidence" value="ECO:0007669"/>
    <property type="project" value="UniProtKB-SubCell"/>
</dbReference>
<dbReference type="OrthoDB" id="56303at2157"/>
<evidence type="ECO:0000256" key="1">
    <source>
        <dbReference type="ARBA" id="ARBA00022490"/>
    </source>
</evidence>
<protein>
    <recommendedName>
        <fullName evidence="6">Phosphoribosylformylglycinamidine synthase subunit PurS</fullName>
        <shortName evidence="6">FGAM synthase</shortName>
        <ecNumber evidence="6">6.3.5.3</ecNumber>
    </recommendedName>
    <alternativeName>
        <fullName evidence="6">Formylglycinamide ribonucleotide amidotransferase subunit III</fullName>
        <shortName evidence="6">FGAR amidotransferase III</shortName>
        <shortName evidence="6">FGAR-AT III</shortName>
    </alternativeName>
    <alternativeName>
        <fullName evidence="6">Phosphoribosylformylglycinamidine synthase subunit III</fullName>
    </alternativeName>
</protein>
<comment type="pathway">
    <text evidence="6">Purine metabolism; IMP biosynthesis via de novo pathway; 5-amino-1-(5-phospho-D-ribosyl)imidazole from N(2)-formyl-N(1)-(5-phospho-D-ribosyl)glycinamide: step 1/2.</text>
</comment>
<keyword evidence="8" id="KW-1185">Reference proteome</keyword>
<gene>
    <name evidence="6 7" type="primary">purS</name>
    <name evidence="7" type="ORF">E2N92_09630</name>
</gene>
<dbReference type="Pfam" id="PF02700">
    <property type="entry name" value="PurS"/>
    <property type="match status" value="1"/>
</dbReference>
<organism evidence="7 8">
    <name type="scientific">Methanofollis formosanus</name>
    <dbReference type="NCBI Taxonomy" id="299308"/>
    <lineage>
        <taxon>Archaea</taxon>
        <taxon>Methanobacteriati</taxon>
        <taxon>Methanobacteriota</taxon>
        <taxon>Stenosarchaea group</taxon>
        <taxon>Methanomicrobia</taxon>
        <taxon>Methanomicrobiales</taxon>
        <taxon>Methanomicrobiaceae</taxon>
        <taxon>Methanofollis</taxon>
    </lineage>
</organism>
<dbReference type="EC" id="6.3.5.3" evidence="6"/>